<dbReference type="AlphaFoldDB" id="A0AA35RDS5"/>
<evidence type="ECO:0000313" key="1">
    <source>
        <dbReference type="EMBL" id="CAI8008806.1"/>
    </source>
</evidence>
<keyword evidence="2" id="KW-1185">Reference proteome</keyword>
<proteinExistence type="predicted"/>
<gene>
    <name evidence="1" type="ORF">GBAR_LOCUS5992</name>
</gene>
<accession>A0AA35RDS5</accession>
<dbReference type="Proteomes" id="UP001174909">
    <property type="component" value="Unassembled WGS sequence"/>
</dbReference>
<evidence type="ECO:0000313" key="2">
    <source>
        <dbReference type="Proteomes" id="UP001174909"/>
    </source>
</evidence>
<reference evidence="1" key="1">
    <citation type="submission" date="2023-03" db="EMBL/GenBank/DDBJ databases">
        <authorList>
            <person name="Steffen K."/>
            <person name="Cardenas P."/>
        </authorList>
    </citation>
    <scope>NUCLEOTIDE SEQUENCE</scope>
</reference>
<comment type="caution">
    <text evidence="1">The sequence shown here is derived from an EMBL/GenBank/DDBJ whole genome shotgun (WGS) entry which is preliminary data.</text>
</comment>
<protein>
    <submittedName>
        <fullName evidence="1">Uncharacterized protein</fullName>
    </submittedName>
</protein>
<organism evidence="1 2">
    <name type="scientific">Geodia barretti</name>
    <name type="common">Barrett's horny sponge</name>
    <dbReference type="NCBI Taxonomy" id="519541"/>
    <lineage>
        <taxon>Eukaryota</taxon>
        <taxon>Metazoa</taxon>
        <taxon>Porifera</taxon>
        <taxon>Demospongiae</taxon>
        <taxon>Heteroscleromorpha</taxon>
        <taxon>Tetractinellida</taxon>
        <taxon>Astrophorina</taxon>
        <taxon>Geodiidae</taxon>
        <taxon>Geodia</taxon>
    </lineage>
</organism>
<sequence>MAPQGLLGSLRLSGGVAPLQCSQWRISTAPRMLGMLQPQYLSFLSQHFEHLMLGSTRVGGEFY</sequence>
<dbReference type="EMBL" id="CASHTH010000897">
    <property type="protein sequence ID" value="CAI8008806.1"/>
    <property type="molecule type" value="Genomic_DNA"/>
</dbReference>
<name>A0AA35RDS5_GEOBA</name>